<proteinExistence type="predicted"/>
<feature type="compositionally biased region" description="Pro residues" evidence="1">
    <location>
        <begin position="70"/>
        <end position="85"/>
    </location>
</feature>
<feature type="compositionally biased region" description="Pro residues" evidence="1">
    <location>
        <begin position="220"/>
        <end position="231"/>
    </location>
</feature>
<accession>A0A9N7VXP8</accession>
<reference evidence="3" key="1">
    <citation type="submission" date="2020-03" db="EMBL/GenBank/DDBJ databases">
        <authorList>
            <person name="Weist P."/>
        </authorList>
    </citation>
    <scope>NUCLEOTIDE SEQUENCE</scope>
</reference>
<feature type="compositionally biased region" description="Basic and acidic residues" evidence="1">
    <location>
        <begin position="232"/>
        <end position="247"/>
    </location>
</feature>
<feature type="compositionally biased region" description="Low complexity" evidence="1">
    <location>
        <begin position="175"/>
        <end position="188"/>
    </location>
</feature>
<evidence type="ECO:0000256" key="2">
    <source>
        <dbReference type="SAM" id="SignalP"/>
    </source>
</evidence>
<evidence type="ECO:0000313" key="4">
    <source>
        <dbReference type="Proteomes" id="UP001153269"/>
    </source>
</evidence>
<evidence type="ECO:0000256" key="1">
    <source>
        <dbReference type="SAM" id="MobiDB-lite"/>
    </source>
</evidence>
<feature type="compositionally biased region" description="Low complexity" evidence="1">
    <location>
        <begin position="145"/>
        <end position="154"/>
    </location>
</feature>
<feature type="chain" id="PRO_5040120587" evidence="2">
    <location>
        <begin position="20"/>
        <end position="400"/>
    </location>
</feature>
<evidence type="ECO:0000313" key="3">
    <source>
        <dbReference type="EMBL" id="CAB1457103.1"/>
    </source>
</evidence>
<comment type="caution">
    <text evidence="3">The sequence shown here is derived from an EMBL/GenBank/DDBJ whole genome shotgun (WGS) entry which is preliminary data.</text>
</comment>
<organism evidence="3 4">
    <name type="scientific">Pleuronectes platessa</name>
    <name type="common">European plaice</name>
    <dbReference type="NCBI Taxonomy" id="8262"/>
    <lineage>
        <taxon>Eukaryota</taxon>
        <taxon>Metazoa</taxon>
        <taxon>Chordata</taxon>
        <taxon>Craniata</taxon>
        <taxon>Vertebrata</taxon>
        <taxon>Euteleostomi</taxon>
        <taxon>Actinopterygii</taxon>
        <taxon>Neopterygii</taxon>
        <taxon>Teleostei</taxon>
        <taxon>Neoteleostei</taxon>
        <taxon>Acanthomorphata</taxon>
        <taxon>Carangaria</taxon>
        <taxon>Pleuronectiformes</taxon>
        <taxon>Pleuronectoidei</taxon>
        <taxon>Pleuronectidae</taxon>
        <taxon>Pleuronectes</taxon>
    </lineage>
</organism>
<feature type="region of interest" description="Disordered" evidence="1">
    <location>
        <begin position="23"/>
        <end position="247"/>
    </location>
</feature>
<dbReference type="EMBL" id="CADEAL010004325">
    <property type="protein sequence ID" value="CAB1457103.1"/>
    <property type="molecule type" value="Genomic_DNA"/>
</dbReference>
<feature type="region of interest" description="Disordered" evidence="1">
    <location>
        <begin position="368"/>
        <end position="400"/>
    </location>
</feature>
<keyword evidence="2" id="KW-0732">Signal</keyword>
<sequence length="400" mass="41988">MAAVCYLSSSLALMRLSAAMEAEGRGHKEMGEEENRGGSVTPRSNRGGRASEQRQFPEEIPAAGKHDPSTPQPSTPALPQVPRPCPGDCLSLSPRIRSGTDANTQLCASAPRLISNRRSSDNPLAPTTKDSCRGGEEEEEEEGEPPLILPERGPGPWGQLARSQGGKIPTIACLPPGQRARPRGAADPARQDHPPTPPTLPLQGQGHSLTPGLPISSPSPSFPLAPPPLSPDPRRAEPNCVESGDRCGDSEGIAELKIHHTSVAEAGAAAPSLPPLTGCRPDAMPTCGWGSLRICLRLKREKRFLSGGRARLARPCLESGDVKVEGLLAWLDTLCFPLGAGELSMQPSAPALFVPLLMALWREGDLSGSRKASGARPSKSHTAARALWGGPCGSQGDPTS</sequence>
<name>A0A9N7VXP8_PLEPL</name>
<feature type="signal peptide" evidence="2">
    <location>
        <begin position="1"/>
        <end position="19"/>
    </location>
</feature>
<dbReference type="AlphaFoldDB" id="A0A9N7VXP8"/>
<dbReference type="Proteomes" id="UP001153269">
    <property type="component" value="Unassembled WGS sequence"/>
</dbReference>
<keyword evidence="4" id="KW-1185">Reference proteome</keyword>
<protein>
    <submittedName>
        <fullName evidence="3">Uncharacterized protein</fullName>
    </submittedName>
</protein>
<feature type="compositionally biased region" description="Low complexity" evidence="1">
    <location>
        <begin position="201"/>
        <end position="219"/>
    </location>
</feature>
<feature type="compositionally biased region" description="Basic and acidic residues" evidence="1">
    <location>
        <begin position="23"/>
        <end position="36"/>
    </location>
</feature>
<gene>
    <name evidence="3" type="ORF">PLEPLA_LOCUS44907</name>
</gene>